<feature type="compositionally biased region" description="Basic and acidic residues" evidence="6">
    <location>
        <begin position="569"/>
        <end position="590"/>
    </location>
</feature>
<keyword evidence="4" id="KW-0493">Microtubule</keyword>
<dbReference type="InterPro" id="IPR011993">
    <property type="entry name" value="PH-like_dom_sf"/>
</dbReference>
<evidence type="ECO:0000256" key="2">
    <source>
        <dbReference type="ARBA" id="ARBA00022840"/>
    </source>
</evidence>
<dbReference type="GO" id="GO:0008017">
    <property type="term" value="F:microtubule binding"/>
    <property type="evidence" value="ECO:0007669"/>
    <property type="project" value="InterPro"/>
</dbReference>
<dbReference type="Gene3D" id="2.30.29.30">
    <property type="entry name" value="Pleckstrin-homology domain (PH domain)/Phosphotyrosine-binding domain (PTB)"/>
    <property type="match status" value="1"/>
</dbReference>
<organism evidence="8 9">
    <name type="scientific">Lagenidium giganteum</name>
    <dbReference type="NCBI Taxonomy" id="4803"/>
    <lineage>
        <taxon>Eukaryota</taxon>
        <taxon>Sar</taxon>
        <taxon>Stramenopiles</taxon>
        <taxon>Oomycota</taxon>
        <taxon>Peronosporomycetes</taxon>
        <taxon>Pythiales</taxon>
        <taxon>Pythiaceae</taxon>
    </lineage>
</organism>
<dbReference type="InterPro" id="IPR019821">
    <property type="entry name" value="Kinesin_motor_CS"/>
</dbReference>
<protein>
    <recommendedName>
        <fullName evidence="4">Kinesin-like protein</fullName>
    </recommendedName>
</protein>
<dbReference type="Gene3D" id="3.40.850.10">
    <property type="entry name" value="Kinesin motor domain"/>
    <property type="match status" value="1"/>
</dbReference>
<dbReference type="GO" id="GO:0005524">
    <property type="term" value="F:ATP binding"/>
    <property type="evidence" value="ECO:0007669"/>
    <property type="project" value="UniProtKB-UniRule"/>
</dbReference>
<dbReference type="InterPro" id="IPR001752">
    <property type="entry name" value="Kinesin_motor_dom"/>
</dbReference>
<dbReference type="SUPFAM" id="SSF52540">
    <property type="entry name" value="P-loop containing nucleoside triphosphate hydrolases"/>
    <property type="match status" value="1"/>
</dbReference>
<feature type="binding site" evidence="3">
    <location>
        <begin position="100"/>
        <end position="107"/>
    </location>
    <ligand>
        <name>ATP</name>
        <dbReference type="ChEBI" id="CHEBI:30616"/>
    </ligand>
</feature>
<feature type="compositionally biased region" description="Basic residues" evidence="6">
    <location>
        <begin position="624"/>
        <end position="633"/>
    </location>
</feature>
<evidence type="ECO:0000256" key="5">
    <source>
        <dbReference type="SAM" id="Coils"/>
    </source>
</evidence>
<evidence type="ECO:0000256" key="6">
    <source>
        <dbReference type="SAM" id="MobiDB-lite"/>
    </source>
</evidence>
<feature type="coiled-coil region" evidence="5">
    <location>
        <begin position="354"/>
        <end position="420"/>
    </location>
</feature>
<evidence type="ECO:0000256" key="1">
    <source>
        <dbReference type="ARBA" id="ARBA00022741"/>
    </source>
</evidence>
<accession>A0AAV2Z3Z8</accession>
<keyword evidence="2 3" id="KW-0067">ATP-binding</keyword>
<name>A0AAV2Z3Z8_9STRA</name>
<dbReference type="GO" id="GO:0003777">
    <property type="term" value="F:microtubule motor activity"/>
    <property type="evidence" value="ECO:0007669"/>
    <property type="project" value="InterPro"/>
</dbReference>
<dbReference type="SMART" id="SM00129">
    <property type="entry name" value="KISc"/>
    <property type="match status" value="1"/>
</dbReference>
<evidence type="ECO:0000313" key="8">
    <source>
        <dbReference type="EMBL" id="DBA00093.1"/>
    </source>
</evidence>
<keyword evidence="9" id="KW-1185">Reference proteome</keyword>
<evidence type="ECO:0000259" key="7">
    <source>
        <dbReference type="PROSITE" id="PS50067"/>
    </source>
</evidence>
<dbReference type="PROSITE" id="PS00411">
    <property type="entry name" value="KINESIN_MOTOR_1"/>
    <property type="match status" value="1"/>
</dbReference>
<dbReference type="GO" id="GO:0005874">
    <property type="term" value="C:microtubule"/>
    <property type="evidence" value="ECO:0007669"/>
    <property type="project" value="UniProtKB-KW"/>
</dbReference>
<dbReference type="PRINTS" id="PR00380">
    <property type="entry name" value="KINESINHEAVY"/>
</dbReference>
<dbReference type="EMBL" id="DAKRPA010000070">
    <property type="protein sequence ID" value="DBA00093.1"/>
    <property type="molecule type" value="Genomic_DNA"/>
</dbReference>
<evidence type="ECO:0000313" key="9">
    <source>
        <dbReference type="Proteomes" id="UP001146120"/>
    </source>
</evidence>
<dbReference type="PROSITE" id="PS50067">
    <property type="entry name" value="KINESIN_MOTOR_2"/>
    <property type="match status" value="1"/>
</dbReference>
<dbReference type="SUPFAM" id="SSF50729">
    <property type="entry name" value="PH domain-like"/>
    <property type="match status" value="1"/>
</dbReference>
<keyword evidence="1 3" id="KW-0547">Nucleotide-binding</keyword>
<feature type="compositionally biased region" description="Basic and acidic residues" evidence="6">
    <location>
        <begin position="610"/>
        <end position="620"/>
    </location>
</feature>
<comment type="similarity">
    <text evidence="3 4">Belongs to the TRAFAC class myosin-kinesin ATPase superfamily. Kinesin family.</text>
</comment>
<reference evidence="8" key="2">
    <citation type="journal article" date="2023" name="Microbiol Resour">
        <title>Decontamination and Annotation of the Draft Genome Sequence of the Oomycete Lagenidium giganteum ARSEF 373.</title>
        <authorList>
            <person name="Morgan W.R."/>
            <person name="Tartar A."/>
        </authorList>
    </citation>
    <scope>NUCLEOTIDE SEQUENCE</scope>
    <source>
        <strain evidence="8">ARSEF 373</strain>
    </source>
</reference>
<dbReference type="InterPro" id="IPR036961">
    <property type="entry name" value="Kinesin_motor_dom_sf"/>
</dbReference>
<dbReference type="InterPro" id="IPR027417">
    <property type="entry name" value="P-loop_NTPase"/>
</dbReference>
<comment type="caution">
    <text evidence="8">The sequence shown here is derived from an EMBL/GenBank/DDBJ whole genome shotgun (WGS) entry which is preliminary data.</text>
</comment>
<dbReference type="Proteomes" id="UP001146120">
    <property type="component" value="Unassembled WGS sequence"/>
</dbReference>
<evidence type="ECO:0000256" key="3">
    <source>
        <dbReference type="PROSITE-ProRule" id="PRU00283"/>
    </source>
</evidence>
<keyword evidence="5" id="KW-0175">Coiled coil</keyword>
<feature type="domain" description="Kinesin motor" evidence="7">
    <location>
        <begin position="5"/>
        <end position="352"/>
    </location>
</feature>
<evidence type="ECO:0000256" key="4">
    <source>
        <dbReference type="RuleBase" id="RU000394"/>
    </source>
</evidence>
<dbReference type="AlphaFoldDB" id="A0AAV2Z3Z8"/>
<dbReference type="PANTHER" id="PTHR47968">
    <property type="entry name" value="CENTROMERE PROTEIN E"/>
    <property type="match status" value="1"/>
</dbReference>
<sequence>MVKWHIGTYARIRPPRRGLDVSKFLLDRYDDGRQRTAMIASPPPDDDDDRINMKQREFLQFRFNDVFDPGATQEDIFNAVCLDIVFSALDGYNGTILAYGQTGSGKTYTITGGEHYADRGIIPRVLSTIFEEIEKRTHMRYSCYISYLEIYNENVYDLLDRSHTDRPIEEWTKVLLMDDEEGDMHFRNLGVYEAVSEEEALNLLFLGNMNRVTSDTPMNQASSRSHSIFSVMLEARPADSDIIVSSKLHLVDLAGSERVYKREGTQRMRSEGKHINLSLHHLEQVILSLRSKRNSLARTYHVPYRNSMLTSVLRGSLGGNCKSVFIANVNPESDFLDETISTCRFMQRCSEVSVDVAMNQEVDAEKRMEALEKANTALEAENFEAKARVVQLENEIKAMQAQHQRQLQQLQQQQQQQQSSKQVDWNKCEELVERLLLTGELPRDRLLSKSSDDVQSFAGEEDHESAQMQYARRRYEEVTDEIRKLGLEYALGCLNVMKENTFFASNTAVELQEMMNKQKLTVEFLERRINDQKAEGENLKEQVRTLTEAAREREKVTAIPRSKSHSGAVKRDGRRDPEGRRITLTKRDEDGVVGDKVAEFADSESDSDNDTEHSQDRESASHSSRSRSSKGPRHPPQSALSKLIPPAHPPPAPETKATDRTGSGGKQNALRQPVPEAPPEAAITKSPSDAIRKRMDLLKHGSLFVKYGRYGKPHVRFVWCSPDLEYLNYRVVGKEIPKASIPTRSINRIVLGQATKVFERAKQDAKEPFCFSIEYEETRTLDLEIADGENAEQKKATRAEWTDALQFLIKLKAVQKKMPTIAPPPPVASTMAPTTS</sequence>
<dbReference type="Pfam" id="PF00225">
    <property type="entry name" value="Kinesin"/>
    <property type="match status" value="1"/>
</dbReference>
<feature type="region of interest" description="Disordered" evidence="6">
    <location>
        <begin position="548"/>
        <end position="685"/>
    </location>
</feature>
<dbReference type="GO" id="GO:0007018">
    <property type="term" value="P:microtubule-based movement"/>
    <property type="evidence" value="ECO:0007669"/>
    <property type="project" value="InterPro"/>
</dbReference>
<keyword evidence="3 4" id="KW-0505">Motor protein</keyword>
<proteinExistence type="inferred from homology"/>
<gene>
    <name evidence="8" type="ORF">N0F65_000384</name>
</gene>
<dbReference type="InterPro" id="IPR027640">
    <property type="entry name" value="Kinesin-like_fam"/>
</dbReference>
<reference evidence="8" key="1">
    <citation type="submission" date="2022-11" db="EMBL/GenBank/DDBJ databases">
        <authorList>
            <person name="Morgan W.R."/>
            <person name="Tartar A."/>
        </authorList>
    </citation>
    <scope>NUCLEOTIDE SEQUENCE</scope>
    <source>
        <strain evidence="8">ARSEF 373</strain>
    </source>
</reference>
<dbReference type="PANTHER" id="PTHR47968:SF67">
    <property type="entry name" value="KINESIN MOTOR DOMAIN-CONTAINING PROTEIN"/>
    <property type="match status" value="1"/>
</dbReference>